<dbReference type="Proteomes" id="UP000008936">
    <property type="component" value="Chromosome"/>
</dbReference>
<dbReference type="KEGG" id="ypn:YPN_1852"/>
<accession>A0A0H2YIC1</accession>
<protein>
    <recommendedName>
        <fullName evidence="3">Transposase</fullName>
    </recommendedName>
</protein>
<proteinExistence type="predicted"/>
<dbReference type="EMBL" id="CP000305">
    <property type="protein sequence ID" value="ABG18181.1"/>
    <property type="molecule type" value="Genomic_DNA"/>
</dbReference>
<reference evidence="1 2" key="1">
    <citation type="journal article" date="2006" name="J. Bacteriol.">
        <title>Complete genome sequence of Yersinia pestis strains Antiqua and Nepal516: evidence of gene reduction in an emerging pathogen.</title>
        <authorList>
            <person name="Chain P.S."/>
            <person name="Hu P."/>
            <person name="Malfatti S.A."/>
            <person name="Radnedge L."/>
            <person name="Larimer F."/>
            <person name="Vergez L.M."/>
            <person name="Worsham P."/>
            <person name="Chu M.C."/>
            <person name="Andersen G.L."/>
        </authorList>
    </citation>
    <scope>NUCLEOTIDE SEQUENCE [LARGE SCALE GENOMIC DNA]</scope>
    <source>
        <strain evidence="1 2">Nepal516</strain>
    </source>
</reference>
<dbReference type="HOGENOM" id="CLU_3175067_0_0_6"/>
<name>A0A0H2YIC1_YERPN</name>
<dbReference type="AlphaFoldDB" id="A0A0H2YIC1"/>
<sequence>MGRWWRYKWITFHPSLTQEYIKHQLEEDKMGEQLSIPYPGSPFTGRK</sequence>
<evidence type="ECO:0008006" key="3">
    <source>
        <dbReference type="Google" id="ProtNLM"/>
    </source>
</evidence>
<evidence type="ECO:0000313" key="2">
    <source>
        <dbReference type="Proteomes" id="UP000008936"/>
    </source>
</evidence>
<organism evidence="1 2">
    <name type="scientific">Yersinia pestis bv. Antiqua (strain Nepal516)</name>
    <dbReference type="NCBI Taxonomy" id="377628"/>
    <lineage>
        <taxon>Bacteria</taxon>
        <taxon>Pseudomonadati</taxon>
        <taxon>Pseudomonadota</taxon>
        <taxon>Gammaproteobacteria</taxon>
        <taxon>Enterobacterales</taxon>
        <taxon>Yersiniaceae</taxon>
        <taxon>Yersinia</taxon>
    </lineage>
</organism>
<gene>
    <name evidence="1" type="ordered locus">YPN_1852</name>
</gene>
<evidence type="ECO:0000313" key="1">
    <source>
        <dbReference type="EMBL" id="ABG18181.1"/>
    </source>
</evidence>